<accession>A0A811UL88</accession>
<proteinExistence type="predicted"/>
<feature type="chain" id="PRO_5032853115" evidence="1">
    <location>
        <begin position="27"/>
        <end position="183"/>
    </location>
</feature>
<evidence type="ECO:0000313" key="2">
    <source>
        <dbReference type="EMBL" id="CAD6999564.1"/>
    </source>
</evidence>
<feature type="signal peptide" evidence="1">
    <location>
        <begin position="1"/>
        <end position="26"/>
    </location>
</feature>
<comment type="caution">
    <text evidence="2">The sequence shown here is derived from an EMBL/GenBank/DDBJ whole genome shotgun (WGS) entry which is preliminary data.</text>
</comment>
<keyword evidence="1" id="KW-0732">Signal</keyword>
<keyword evidence="3" id="KW-1185">Reference proteome</keyword>
<protein>
    <submittedName>
        <fullName evidence="2">(Mediterranean fruit fly) hypothetical protein</fullName>
    </submittedName>
</protein>
<evidence type="ECO:0000256" key="1">
    <source>
        <dbReference type="SAM" id="SignalP"/>
    </source>
</evidence>
<reference evidence="2" key="1">
    <citation type="submission" date="2020-11" db="EMBL/GenBank/DDBJ databases">
        <authorList>
            <person name="Whitehead M."/>
        </authorList>
    </citation>
    <scope>NUCLEOTIDE SEQUENCE</scope>
    <source>
        <strain evidence="2">EGII</strain>
    </source>
</reference>
<evidence type="ECO:0000313" key="3">
    <source>
        <dbReference type="Proteomes" id="UP000606786"/>
    </source>
</evidence>
<name>A0A811UL88_CERCA</name>
<dbReference type="EMBL" id="CAJHJT010000012">
    <property type="protein sequence ID" value="CAD6999564.1"/>
    <property type="molecule type" value="Genomic_DNA"/>
</dbReference>
<sequence>MPRKTAAAAAVVVTATATDWVGLASAAAPVSAPPFGINYAFVPQTQQTNPTNQSNNQPWLVSPASTQRDSQFEFLRALRLPFSRSSLHSLVRPSIHSFCYFCAAKFVGTSSGGIVTECGVRSRRRYMIVGWYGTQETAFVAVGVGFWCKPRYSCTASAMRGISYTVMCSAPATAAGSLVQNRV</sequence>
<organism evidence="2 3">
    <name type="scientific">Ceratitis capitata</name>
    <name type="common">Mediterranean fruit fly</name>
    <name type="synonym">Tephritis capitata</name>
    <dbReference type="NCBI Taxonomy" id="7213"/>
    <lineage>
        <taxon>Eukaryota</taxon>
        <taxon>Metazoa</taxon>
        <taxon>Ecdysozoa</taxon>
        <taxon>Arthropoda</taxon>
        <taxon>Hexapoda</taxon>
        <taxon>Insecta</taxon>
        <taxon>Pterygota</taxon>
        <taxon>Neoptera</taxon>
        <taxon>Endopterygota</taxon>
        <taxon>Diptera</taxon>
        <taxon>Brachycera</taxon>
        <taxon>Muscomorpha</taxon>
        <taxon>Tephritoidea</taxon>
        <taxon>Tephritidae</taxon>
        <taxon>Ceratitis</taxon>
        <taxon>Ceratitis</taxon>
    </lineage>
</organism>
<dbReference type="AlphaFoldDB" id="A0A811UL88"/>
<gene>
    <name evidence="2" type="ORF">CCAP1982_LOCUS8089</name>
</gene>
<dbReference type="Proteomes" id="UP000606786">
    <property type="component" value="Unassembled WGS sequence"/>
</dbReference>